<accession>A0ACC6AAB3</accession>
<protein>
    <submittedName>
        <fullName evidence="1">Uncharacterized protein</fullName>
    </submittedName>
</protein>
<proteinExistence type="predicted"/>
<evidence type="ECO:0000313" key="1">
    <source>
        <dbReference type="EMBL" id="MCM3737524.1"/>
    </source>
</evidence>
<sequence>MRNNEQQQLKNTAEAGKGNYTTVSNADELHRTLNSEYEKLYKEWENWKIEQYFSLGTQWSDLFN</sequence>
<keyword evidence="2" id="KW-1185">Reference proteome</keyword>
<comment type="caution">
    <text evidence="1">The sequence shown here is derived from an EMBL/GenBank/DDBJ whole genome shotgun (WGS) entry which is preliminary data.</text>
</comment>
<organism evidence="1 2">
    <name type="scientific">Bacillus cytotoxicus</name>
    <dbReference type="NCBI Taxonomy" id="580165"/>
    <lineage>
        <taxon>Bacteria</taxon>
        <taxon>Bacillati</taxon>
        <taxon>Bacillota</taxon>
        <taxon>Bacilli</taxon>
        <taxon>Bacillales</taxon>
        <taxon>Bacillaceae</taxon>
        <taxon>Bacillus</taxon>
        <taxon>Bacillus cereus group</taxon>
    </lineage>
</organism>
<dbReference type="EMBL" id="JAMBOP010000025">
    <property type="protein sequence ID" value="MCM3737524.1"/>
    <property type="molecule type" value="Genomic_DNA"/>
</dbReference>
<gene>
    <name evidence="1" type="ORF">M3215_17400</name>
</gene>
<evidence type="ECO:0000313" key="2">
    <source>
        <dbReference type="Proteomes" id="UP001202289"/>
    </source>
</evidence>
<name>A0ACC6AAB3_9BACI</name>
<reference evidence="1" key="1">
    <citation type="submission" date="2022-05" db="EMBL/GenBank/DDBJ databases">
        <title>Comparative Genomics of Spacecraft Associated Microbes.</title>
        <authorList>
            <person name="Tran M.T."/>
            <person name="Wright A."/>
            <person name="Seuylemezian A."/>
            <person name="Eisen J."/>
            <person name="Coil D."/>
        </authorList>
    </citation>
    <scope>NUCLEOTIDE SEQUENCE</scope>
    <source>
        <strain evidence="1">FAIRING 10M-2.2</strain>
    </source>
</reference>
<dbReference type="Proteomes" id="UP001202289">
    <property type="component" value="Unassembled WGS sequence"/>
</dbReference>